<evidence type="ECO:0000256" key="2">
    <source>
        <dbReference type="ARBA" id="ARBA00022448"/>
    </source>
</evidence>
<feature type="transmembrane region" description="Helical" evidence="8">
    <location>
        <begin position="601"/>
        <end position="618"/>
    </location>
</feature>
<evidence type="ECO:0000313" key="11">
    <source>
        <dbReference type="EMBL" id="NWK57087.1"/>
    </source>
</evidence>
<dbReference type="InterPro" id="IPR003439">
    <property type="entry name" value="ABC_transporter-like_ATP-bd"/>
</dbReference>
<dbReference type="Gene3D" id="3.40.50.300">
    <property type="entry name" value="P-loop containing nucleotide triphosphate hydrolases"/>
    <property type="match status" value="1"/>
</dbReference>
<feature type="transmembrane region" description="Helical" evidence="8">
    <location>
        <begin position="653"/>
        <end position="674"/>
    </location>
</feature>
<proteinExistence type="predicted"/>
<dbReference type="PANTHER" id="PTHR48041">
    <property type="entry name" value="ABC TRANSPORTER G FAMILY MEMBER 28"/>
    <property type="match status" value="1"/>
</dbReference>
<dbReference type="CDD" id="cd00060">
    <property type="entry name" value="FHA"/>
    <property type="match status" value="2"/>
</dbReference>
<evidence type="ECO:0000256" key="1">
    <source>
        <dbReference type="ARBA" id="ARBA00004141"/>
    </source>
</evidence>
<evidence type="ECO:0000313" key="12">
    <source>
        <dbReference type="Proteomes" id="UP000557872"/>
    </source>
</evidence>
<gene>
    <name evidence="11" type="ORF">HW115_15805</name>
</gene>
<dbReference type="InterPro" id="IPR017871">
    <property type="entry name" value="ABC_transporter-like_CS"/>
</dbReference>
<keyword evidence="7 8" id="KW-0472">Membrane</keyword>
<dbReference type="SUPFAM" id="SSF49879">
    <property type="entry name" value="SMAD/FHA domain"/>
    <property type="match status" value="1"/>
</dbReference>
<dbReference type="SMART" id="SM00382">
    <property type="entry name" value="AAA"/>
    <property type="match status" value="1"/>
</dbReference>
<feature type="domain" description="ABC transporter" evidence="10">
    <location>
        <begin position="198"/>
        <end position="445"/>
    </location>
</feature>
<dbReference type="EMBL" id="JACBAZ010000008">
    <property type="protein sequence ID" value="NWK57087.1"/>
    <property type="molecule type" value="Genomic_DNA"/>
</dbReference>
<protein>
    <submittedName>
        <fullName evidence="11">ATP-binding cassette domain-containing protein</fullName>
    </submittedName>
</protein>
<dbReference type="PROSITE" id="PS50893">
    <property type="entry name" value="ABC_TRANSPORTER_2"/>
    <property type="match status" value="1"/>
</dbReference>
<dbReference type="PROSITE" id="PS50006">
    <property type="entry name" value="FHA_DOMAIN"/>
    <property type="match status" value="1"/>
</dbReference>
<dbReference type="GO" id="GO:0016020">
    <property type="term" value="C:membrane"/>
    <property type="evidence" value="ECO:0007669"/>
    <property type="project" value="UniProtKB-SubCell"/>
</dbReference>
<feature type="transmembrane region" description="Helical" evidence="8">
    <location>
        <begin position="747"/>
        <end position="767"/>
    </location>
</feature>
<evidence type="ECO:0000256" key="3">
    <source>
        <dbReference type="ARBA" id="ARBA00022692"/>
    </source>
</evidence>
<name>A0A851GQ11_9BACT</name>
<dbReference type="GO" id="GO:0005524">
    <property type="term" value="F:ATP binding"/>
    <property type="evidence" value="ECO:0007669"/>
    <property type="project" value="UniProtKB-KW"/>
</dbReference>
<dbReference type="Pfam" id="PF00005">
    <property type="entry name" value="ABC_tran"/>
    <property type="match status" value="1"/>
</dbReference>
<sequence length="775" mass="84490">MNRSFVIGRSPTCDLVINNYFISRRHAELLMLPSGGLGIRDLGSSNGTGIGSMEHVIHEAPLHEMDLVYFSEDFPVPGGVLIRHFEEWRSSGFQLRASLTLGGVKVFAPGAIRIGSSPMADVCLPVLGIAPEHLLVVYENGWVVRDMVGGATIRGQAIGASGVYPSSGDVIELESESVSLTFSPQQMMIGRQRKGFTIQSESLFFTVKDRTTGEPRHLLQDISVSMMPGELVALMGPSGSGKTTFLNVLAGITSASRGSVKYDGVEIRAGDVASASHSGYVPQDDLLYGELTVAESLYYSTRFRVPNSVSDSQIRHKIVEVCNVLGLDARIRDTLIGSPAKKTLSGGQRKRVNLAMELVTDPLVLFLDEPTSGLSSRDTRVVVDALRDLASSMCIAVIVTIHQPSLRVYRTFDKVIYLKDGRLVYYGNAFPEGVSYFITNEPPEVAGADAVMEALEDQDAAASSDAYLRSDACQKFVRERSSLLSEIFAYAAGLPGARAVEAWVSQVFHASTRYAKCRIRDWQALLIQVMQGPLVGLLLGLGLGGVRLNTPLFLFVFVSIWFGTNNTARELVGERNLFRREKRSGAAVGAMLLSKLSMNSLVTLLQCVLLIVVSRLFLDLDLSYGVAILVCWLASLVGISVGLLISACAKTDVAAIVITPLVLIPFILFGGLLAPMDSFEKTPDSEEKTGAKLLTQIMPSRWAYEAMVHAEKKEQTGEPSVVMDPAMVFLEFRSGDAGMEEDDRQKRIFLCLSVLLGQFVLFFSCVWGRVKMKSY</sequence>
<dbReference type="GO" id="GO:0016887">
    <property type="term" value="F:ATP hydrolysis activity"/>
    <property type="evidence" value="ECO:0007669"/>
    <property type="project" value="InterPro"/>
</dbReference>
<dbReference type="PROSITE" id="PS00211">
    <property type="entry name" value="ABC_TRANSPORTER_1"/>
    <property type="match status" value="1"/>
</dbReference>
<dbReference type="RefSeq" id="WP_178933923.1">
    <property type="nucleotide sequence ID" value="NZ_JACBAZ010000008.1"/>
</dbReference>
<keyword evidence="5 11" id="KW-0067">ATP-binding</keyword>
<evidence type="ECO:0000256" key="7">
    <source>
        <dbReference type="ARBA" id="ARBA00023136"/>
    </source>
</evidence>
<dbReference type="Pfam" id="PF00498">
    <property type="entry name" value="FHA"/>
    <property type="match status" value="1"/>
</dbReference>
<evidence type="ECO:0000256" key="4">
    <source>
        <dbReference type="ARBA" id="ARBA00022741"/>
    </source>
</evidence>
<evidence type="ECO:0000256" key="6">
    <source>
        <dbReference type="ARBA" id="ARBA00022989"/>
    </source>
</evidence>
<dbReference type="InterPro" id="IPR000253">
    <property type="entry name" value="FHA_dom"/>
</dbReference>
<dbReference type="InterPro" id="IPR003593">
    <property type="entry name" value="AAA+_ATPase"/>
</dbReference>
<accession>A0A851GQ11</accession>
<dbReference type="SMART" id="SM00240">
    <property type="entry name" value="FHA"/>
    <property type="match status" value="2"/>
</dbReference>
<comment type="subcellular location">
    <subcellularLocation>
        <location evidence="1">Membrane</location>
        <topology evidence="1">Multi-pass membrane protein</topology>
    </subcellularLocation>
</comment>
<evidence type="ECO:0000256" key="5">
    <source>
        <dbReference type="ARBA" id="ARBA00022840"/>
    </source>
</evidence>
<feature type="domain" description="FHA" evidence="9">
    <location>
        <begin position="5"/>
        <end position="55"/>
    </location>
</feature>
<organism evidence="11 12">
    <name type="scientific">Oceaniferula marina</name>
    <dbReference type="NCBI Taxonomy" id="2748318"/>
    <lineage>
        <taxon>Bacteria</taxon>
        <taxon>Pseudomonadati</taxon>
        <taxon>Verrucomicrobiota</taxon>
        <taxon>Verrucomicrobiia</taxon>
        <taxon>Verrucomicrobiales</taxon>
        <taxon>Verrucomicrobiaceae</taxon>
        <taxon>Oceaniferula</taxon>
    </lineage>
</organism>
<keyword evidence="3 8" id="KW-0812">Transmembrane</keyword>
<dbReference type="PANTHER" id="PTHR48041:SF139">
    <property type="entry name" value="PROTEIN SCARLET"/>
    <property type="match status" value="1"/>
</dbReference>
<dbReference type="InterPro" id="IPR027417">
    <property type="entry name" value="P-loop_NTPase"/>
</dbReference>
<feature type="transmembrane region" description="Helical" evidence="8">
    <location>
        <begin position="624"/>
        <end position="646"/>
    </location>
</feature>
<dbReference type="Proteomes" id="UP000557872">
    <property type="component" value="Unassembled WGS sequence"/>
</dbReference>
<dbReference type="Gene3D" id="2.60.200.20">
    <property type="match status" value="1"/>
</dbReference>
<dbReference type="Pfam" id="PF01061">
    <property type="entry name" value="ABC2_membrane"/>
    <property type="match status" value="1"/>
</dbReference>
<dbReference type="InterPro" id="IPR050352">
    <property type="entry name" value="ABCG_transporters"/>
</dbReference>
<keyword evidence="12" id="KW-1185">Reference proteome</keyword>
<dbReference type="GO" id="GO:0140359">
    <property type="term" value="F:ABC-type transporter activity"/>
    <property type="evidence" value="ECO:0007669"/>
    <property type="project" value="InterPro"/>
</dbReference>
<dbReference type="InterPro" id="IPR013525">
    <property type="entry name" value="ABC2_TM"/>
</dbReference>
<dbReference type="SUPFAM" id="SSF52540">
    <property type="entry name" value="P-loop containing nucleoside triphosphate hydrolases"/>
    <property type="match status" value="1"/>
</dbReference>
<reference evidence="11 12" key="1">
    <citation type="submission" date="2020-07" db="EMBL/GenBank/DDBJ databases">
        <title>Roseicoccus Jingziensis gen. nov., sp. nov., isolated from coastal seawater.</title>
        <authorList>
            <person name="Feng X."/>
        </authorList>
    </citation>
    <scope>NUCLEOTIDE SEQUENCE [LARGE SCALE GENOMIC DNA]</scope>
    <source>
        <strain evidence="11 12">N1E253</strain>
    </source>
</reference>
<comment type="caution">
    <text evidence="11">The sequence shown here is derived from an EMBL/GenBank/DDBJ whole genome shotgun (WGS) entry which is preliminary data.</text>
</comment>
<keyword evidence="4" id="KW-0547">Nucleotide-binding</keyword>
<keyword evidence="2" id="KW-0813">Transport</keyword>
<dbReference type="AlphaFoldDB" id="A0A851GQ11"/>
<evidence type="ECO:0000256" key="8">
    <source>
        <dbReference type="SAM" id="Phobius"/>
    </source>
</evidence>
<keyword evidence="6 8" id="KW-1133">Transmembrane helix</keyword>
<evidence type="ECO:0000259" key="10">
    <source>
        <dbReference type="PROSITE" id="PS50893"/>
    </source>
</evidence>
<dbReference type="InterPro" id="IPR008984">
    <property type="entry name" value="SMAD_FHA_dom_sf"/>
</dbReference>
<evidence type="ECO:0000259" key="9">
    <source>
        <dbReference type="PROSITE" id="PS50006"/>
    </source>
</evidence>